<keyword evidence="12" id="KW-1185">Reference proteome</keyword>
<accession>A0A7I4XXD2</accession>
<comment type="cofactor">
    <cofactor evidence="1">
        <name>Zn(2+)</name>
        <dbReference type="ChEBI" id="CHEBI:29105"/>
    </cofactor>
</comment>
<evidence type="ECO:0000256" key="6">
    <source>
        <dbReference type="ARBA" id="ARBA00023239"/>
    </source>
</evidence>
<keyword evidence="9" id="KW-0472">Membrane</keyword>
<dbReference type="InterPro" id="IPR001148">
    <property type="entry name" value="CA_dom"/>
</dbReference>
<feature type="chain" id="PRO_5029657494" description="carbonic anhydrase" evidence="10">
    <location>
        <begin position="19"/>
        <end position="338"/>
    </location>
</feature>
<feature type="region of interest" description="Disordered" evidence="8">
    <location>
        <begin position="319"/>
        <end position="338"/>
    </location>
</feature>
<dbReference type="Gene3D" id="3.10.200.10">
    <property type="entry name" value="Alpha carbonic anhydrase"/>
    <property type="match status" value="1"/>
</dbReference>
<dbReference type="InterPro" id="IPR036398">
    <property type="entry name" value="CA_dom_sf"/>
</dbReference>
<dbReference type="PROSITE" id="PS51144">
    <property type="entry name" value="ALPHA_CA_2"/>
    <property type="match status" value="1"/>
</dbReference>
<feature type="transmembrane region" description="Helical" evidence="9">
    <location>
        <begin position="284"/>
        <end position="309"/>
    </location>
</feature>
<keyword evidence="5" id="KW-0862">Zinc</keyword>
<dbReference type="GO" id="GO:0005737">
    <property type="term" value="C:cytoplasm"/>
    <property type="evidence" value="ECO:0007669"/>
    <property type="project" value="TreeGrafter"/>
</dbReference>
<sequence>MRFGVLLLVCLCVSEAQAILFFPSLLPALDQKWRSQRLRFPEYHWSGLCVEGHSQSPIDLVLGNAEITYNEELEFHNYQNSGTVIVDNRGHSGHIKGFLTWDEPPYFTGGGTNSSGKYFLRQLHFHWNSEHTFNGLRYPLELHLVHFREGFKPNSYDIPSSISVVAVPFLIVEERLAGIDDLLTAINSFGAIEPVTSFNPSVLLPNDRITYYKYTGSLTTPPCSEDVTWYVFPEPKLISAKQVEHLIGHHDRPFVGSARPVQHMNGRKLYLNKSRRGFSNAESVLKVLAIVLMCTGMMLVSLFMVMWAMRQKASRVAPSDVVSPSAPPYQSEVQQRRY</sequence>
<evidence type="ECO:0000256" key="9">
    <source>
        <dbReference type="SAM" id="Phobius"/>
    </source>
</evidence>
<evidence type="ECO:0000256" key="2">
    <source>
        <dbReference type="ARBA" id="ARBA00010718"/>
    </source>
</evidence>
<evidence type="ECO:0000256" key="7">
    <source>
        <dbReference type="ARBA" id="ARBA00048348"/>
    </source>
</evidence>
<evidence type="ECO:0000256" key="5">
    <source>
        <dbReference type="ARBA" id="ARBA00022833"/>
    </source>
</evidence>
<evidence type="ECO:0000256" key="8">
    <source>
        <dbReference type="SAM" id="MobiDB-lite"/>
    </source>
</evidence>
<evidence type="ECO:0000313" key="13">
    <source>
        <dbReference type="WBParaSite" id="HCON_00024120-00001"/>
    </source>
</evidence>
<evidence type="ECO:0000313" key="12">
    <source>
        <dbReference type="Proteomes" id="UP000025227"/>
    </source>
</evidence>
<feature type="domain" description="Alpha-carbonic anhydrase" evidence="11">
    <location>
        <begin position="31"/>
        <end position="273"/>
    </location>
</feature>
<dbReference type="SUPFAM" id="SSF51069">
    <property type="entry name" value="Carbonic anhydrase"/>
    <property type="match status" value="1"/>
</dbReference>
<evidence type="ECO:0000256" key="10">
    <source>
        <dbReference type="SAM" id="SignalP"/>
    </source>
</evidence>
<dbReference type="PANTHER" id="PTHR18952:SF141">
    <property type="entry name" value="CARBONIC ANHYDRASE"/>
    <property type="match status" value="1"/>
</dbReference>
<dbReference type="Proteomes" id="UP000025227">
    <property type="component" value="Unplaced"/>
</dbReference>
<keyword evidence="4" id="KW-0479">Metal-binding</keyword>
<keyword evidence="9" id="KW-1133">Transmembrane helix</keyword>
<dbReference type="InterPro" id="IPR023561">
    <property type="entry name" value="Carbonic_anhydrase_a-class"/>
</dbReference>
<dbReference type="SMART" id="SM01057">
    <property type="entry name" value="Carb_anhydrase"/>
    <property type="match status" value="1"/>
</dbReference>
<dbReference type="OrthoDB" id="429145at2759"/>
<dbReference type="GO" id="GO:0004089">
    <property type="term" value="F:carbonate dehydratase activity"/>
    <property type="evidence" value="ECO:0007669"/>
    <property type="project" value="UniProtKB-EC"/>
</dbReference>
<dbReference type="WBParaSite" id="HCON_00024120-00001">
    <property type="protein sequence ID" value="HCON_00024120-00001"/>
    <property type="gene ID" value="HCON_00024120"/>
</dbReference>
<keyword evidence="9" id="KW-0812">Transmembrane</keyword>
<dbReference type="CDD" id="cd00326">
    <property type="entry name" value="alpha_CA"/>
    <property type="match status" value="1"/>
</dbReference>
<comment type="similarity">
    <text evidence="2">Belongs to the alpha-carbonic anhydrase family.</text>
</comment>
<dbReference type="Pfam" id="PF00194">
    <property type="entry name" value="Carb_anhydrase"/>
    <property type="match status" value="1"/>
</dbReference>
<reference evidence="13" key="1">
    <citation type="submission" date="2020-12" db="UniProtKB">
        <authorList>
            <consortium name="WormBaseParasite"/>
        </authorList>
    </citation>
    <scope>IDENTIFICATION</scope>
    <source>
        <strain evidence="13">MHco3</strain>
    </source>
</reference>
<protein>
    <recommendedName>
        <fullName evidence="3">carbonic anhydrase</fullName>
        <ecNumber evidence="3">4.2.1.1</ecNumber>
    </recommendedName>
</protein>
<dbReference type="GO" id="GO:0008270">
    <property type="term" value="F:zinc ion binding"/>
    <property type="evidence" value="ECO:0007669"/>
    <property type="project" value="InterPro"/>
</dbReference>
<keyword evidence="10" id="KW-0732">Signal</keyword>
<comment type="catalytic activity">
    <reaction evidence="7">
        <text>hydrogencarbonate + H(+) = CO2 + H2O</text>
        <dbReference type="Rhea" id="RHEA:10748"/>
        <dbReference type="ChEBI" id="CHEBI:15377"/>
        <dbReference type="ChEBI" id="CHEBI:15378"/>
        <dbReference type="ChEBI" id="CHEBI:16526"/>
        <dbReference type="ChEBI" id="CHEBI:17544"/>
        <dbReference type="EC" id="4.2.1.1"/>
    </reaction>
</comment>
<organism evidence="12 13">
    <name type="scientific">Haemonchus contortus</name>
    <name type="common">Barber pole worm</name>
    <dbReference type="NCBI Taxonomy" id="6289"/>
    <lineage>
        <taxon>Eukaryota</taxon>
        <taxon>Metazoa</taxon>
        <taxon>Ecdysozoa</taxon>
        <taxon>Nematoda</taxon>
        <taxon>Chromadorea</taxon>
        <taxon>Rhabditida</taxon>
        <taxon>Rhabditina</taxon>
        <taxon>Rhabditomorpha</taxon>
        <taxon>Strongyloidea</taxon>
        <taxon>Trichostrongylidae</taxon>
        <taxon>Haemonchus</taxon>
    </lineage>
</organism>
<dbReference type="EC" id="4.2.1.1" evidence="3"/>
<dbReference type="OMA" id="RITYYKY"/>
<feature type="signal peptide" evidence="10">
    <location>
        <begin position="1"/>
        <end position="18"/>
    </location>
</feature>
<dbReference type="AlphaFoldDB" id="A0A7I4XXD2"/>
<name>A0A7I4XXD2_HAECO</name>
<evidence type="ECO:0000256" key="3">
    <source>
        <dbReference type="ARBA" id="ARBA00012925"/>
    </source>
</evidence>
<keyword evidence="6" id="KW-0456">Lyase</keyword>
<dbReference type="PANTHER" id="PTHR18952">
    <property type="entry name" value="CARBONIC ANHYDRASE"/>
    <property type="match status" value="1"/>
</dbReference>
<proteinExistence type="inferred from homology"/>
<evidence type="ECO:0000259" key="11">
    <source>
        <dbReference type="PROSITE" id="PS51144"/>
    </source>
</evidence>
<evidence type="ECO:0000256" key="4">
    <source>
        <dbReference type="ARBA" id="ARBA00022723"/>
    </source>
</evidence>
<evidence type="ECO:0000256" key="1">
    <source>
        <dbReference type="ARBA" id="ARBA00001947"/>
    </source>
</evidence>